<dbReference type="Gene3D" id="2.60.40.640">
    <property type="match status" value="1"/>
</dbReference>
<evidence type="ECO:0000259" key="1">
    <source>
        <dbReference type="Pfam" id="PF00339"/>
    </source>
</evidence>
<dbReference type="AlphaFoldDB" id="A0A9W8KX58"/>
<dbReference type="InterPro" id="IPR011021">
    <property type="entry name" value="Arrestin-like_N"/>
</dbReference>
<dbReference type="Pfam" id="PF00339">
    <property type="entry name" value="Arrestin_N"/>
    <property type="match status" value="1"/>
</dbReference>
<evidence type="ECO:0000313" key="2">
    <source>
        <dbReference type="EMBL" id="KAJ2673442.1"/>
    </source>
</evidence>
<dbReference type="GO" id="GO:0005737">
    <property type="term" value="C:cytoplasm"/>
    <property type="evidence" value="ECO:0007669"/>
    <property type="project" value="TreeGrafter"/>
</dbReference>
<evidence type="ECO:0000313" key="3">
    <source>
        <dbReference type="Proteomes" id="UP001151518"/>
    </source>
</evidence>
<organism evidence="2 3">
    <name type="scientific">Coemansia spiralis</name>
    <dbReference type="NCBI Taxonomy" id="417178"/>
    <lineage>
        <taxon>Eukaryota</taxon>
        <taxon>Fungi</taxon>
        <taxon>Fungi incertae sedis</taxon>
        <taxon>Zoopagomycota</taxon>
        <taxon>Kickxellomycotina</taxon>
        <taxon>Kickxellomycetes</taxon>
        <taxon>Kickxellales</taxon>
        <taxon>Kickxellaceae</taxon>
        <taxon>Coemansia</taxon>
    </lineage>
</organism>
<dbReference type="EMBL" id="JANBTW010000068">
    <property type="protein sequence ID" value="KAJ2673442.1"/>
    <property type="molecule type" value="Genomic_DNA"/>
</dbReference>
<dbReference type="Proteomes" id="UP001151518">
    <property type="component" value="Unassembled WGS sequence"/>
</dbReference>
<dbReference type="GO" id="GO:0015031">
    <property type="term" value="P:protein transport"/>
    <property type="evidence" value="ECO:0007669"/>
    <property type="project" value="TreeGrafter"/>
</dbReference>
<comment type="caution">
    <text evidence="2">The sequence shown here is derived from an EMBL/GenBank/DDBJ whole genome shotgun (WGS) entry which is preliminary data.</text>
</comment>
<dbReference type="OrthoDB" id="2333384at2759"/>
<name>A0A9W8KX58_9FUNG</name>
<feature type="domain" description="Arrestin-like N-terminal" evidence="1">
    <location>
        <begin position="27"/>
        <end position="130"/>
    </location>
</feature>
<sequence>MDTQATLEIRFPAYTSGAPPKCTPKSTLAGVVCLYLPTATTASCLSLSLIGTERISLAPPTYAHMKPRSVKKVYFNQSLVLWGDTKLLAQAVLPEGIHMFHFACEFPRANYPRSQSTSEYEIKYTVKAKLLCIPRDNQAFALLSASQAINFVPETIVMPLSVGQGYSFCDNVYDTDGQWAFHLEAMGLKQAFVPGDTVDLQIRLTGRQLRRAQYVVLGQTDCFYPMIPTPQEEQLDLGRRLWSMQNVLCDRRDVIFERDTTSFASKVCAEHSVGNSNNKTKGSYYAHLHFELPRDLMVVHETGYLRFTYYAELVFYSTSWSGQVRRAHVRVPIPIASQVLTSSAVPTKPDSLRKIVRLPSNNIGDQRAVHRFIPKRLPSLSPLSHKRFEAKSRAVSFGRVEALRGHQKEEPPLRNQQLGGFFDQPVLQHIAETGCRGGFSSTFLHKLSDLYHVESNRRALVALLEGHEQESVIIPSAMTRIPSTDTSRSRLSVQSVASIVAVSERMRPKLEAVMVTYRNPGQWSALGSTTSLVQCGPCKPNGLLPSSRRPDPAMVAGHPRHSRLSAISVSSNDTACVSNGRLSLAKDIAAIEPQQLEVTLSPTINYKSVF</sequence>
<dbReference type="InterPro" id="IPR014752">
    <property type="entry name" value="Arrestin-like_C"/>
</dbReference>
<gene>
    <name evidence="2" type="ORF">GGI25_004704</name>
</gene>
<protein>
    <recommendedName>
        <fullName evidence="1">Arrestin-like N-terminal domain-containing protein</fullName>
    </recommendedName>
</protein>
<dbReference type="InterPro" id="IPR050357">
    <property type="entry name" value="Arrestin_domain-protein"/>
</dbReference>
<dbReference type="PANTHER" id="PTHR11188:SF17">
    <property type="entry name" value="FI21816P1"/>
    <property type="match status" value="1"/>
</dbReference>
<dbReference type="PANTHER" id="PTHR11188">
    <property type="entry name" value="ARRESTIN DOMAIN CONTAINING PROTEIN"/>
    <property type="match status" value="1"/>
</dbReference>
<accession>A0A9W8KX58</accession>
<reference evidence="2" key="1">
    <citation type="submission" date="2022-07" db="EMBL/GenBank/DDBJ databases">
        <title>Phylogenomic reconstructions and comparative analyses of Kickxellomycotina fungi.</title>
        <authorList>
            <person name="Reynolds N.K."/>
            <person name="Stajich J.E."/>
            <person name="Barry K."/>
            <person name="Grigoriev I.V."/>
            <person name="Crous P."/>
            <person name="Smith M.E."/>
        </authorList>
    </citation>
    <scope>NUCLEOTIDE SEQUENCE</scope>
    <source>
        <strain evidence="2">NRRL 3115</strain>
    </source>
</reference>
<proteinExistence type="predicted"/>